<reference evidence="2 3" key="1">
    <citation type="submission" date="2019-09" db="EMBL/GenBank/DDBJ databases">
        <title>Salinarimonas rosea gen. nov., sp. nov., a new member of the a-2 subgroup of the Proteobacteria.</title>
        <authorList>
            <person name="Liu J."/>
        </authorList>
    </citation>
    <scope>NUCLEOTIDE SEQUENCE [LARGE SCALE GENOMIC DNA]</scope>
    <source>
        <strain evidence="2 3">BN140002</strain>
    </source>
</reference>
<dbReference type="AlphaFoldDB" id="A0A5B2VF27"/>
<dbReference type="SUPFAM" id="SSF89796">
    <property type="entry name" value="CoA-transferase family III (CaiB/BaiF)"/>
    <property type="match status" value="1"/>
</dbReference>
<evidence type="ECO:0000313" key="2">
    <source>
        <dbReference type="EMBL" id="KAA2237216.1"/>
    </source>
</evidence>
<dbReference type="OrthoDB" id="9806585at2"/>
<dbReference type="InterPro" id="IPR044855">
    <property type="entry name" value="CoA-Trfase_III_dom3_sf"/>
</dbReference>
<dbReference type="Gene3D" id="3.30.1540.10">
    <property type="entry name" value="formyl-coa transferase, domain 3"/>
    <property type="match status" value="1"/>
</dbReference>
<comment type="caution">
    <text evidence="2">The sequence shown here is derived from an EMBL/GenBank/DDBJ whole genome shotgun (WGS) entry which is preliminary data.</text>
</comment>
<accession>A0A5B2VF27</accession>
<dbReference type="InterPro" id="IPR003673">
    <property type="entry name" value="CoA-Trfase_fam_III"/>
</dbReference>
<dbReference type="EMBL" id="VUOA01000019">
    <property type="protein sequence ID" value="KAA2237216.1"/>
    <property type="molecule type" value="Genomic_DNA"/>
</dbReference>
<keyword evidence="1 2" id="KW-0808">Transferase</keyword>
<name>A0A5B2VF27_9HYPH</name>
<evidence type="ECO:0000256" key="1">
    <source>
        <dbReference type="ARBA" id="ARBA00022679"/>
    </source>
</evidence>
<protein>
    <submittedName>
        <fullName evidence="2">CoA transferase</fullName>
    </submittedName>
</protein>
<gene>
    <name evidence="2" type="ORF">F0L46_09375</name>
</gene>
<dbReference type="PANTHER" id="PTHR48207:SF3">
    <property type="entry name" value="SUCCINATE--HYDROXYMETHYLGLUTARATE COA-TRANSFERASE"/>
    <property type="match status" value="1"/>
</dbReference>
<dbReference type="Pfam" id="PF02515">
    <property type="entry name" value="CoA_transf_3"/>
    <property type="match status" value="1"/>
</dbReference>
<evidence type="ECO:0000313" key="3">
    <source>
        <dbReference type="Proteomes" id="UP000323142"/>
    </source>
</evidence>
<sequence>MSLSGIRVVDLTRVLSGPFCTALLADMGADVIKVEAPGEGDQVRGQGYLKDGYSWYFANFNRNKRSIALDLYSPEGRAVLERLIATADVVVDNFRPGVMDKMGFSRERLEAIRPGIVAASVNGFGATGPYADRPAFDFIAQAMSGFMSLNGRAGDPPLRAGPPVSDMVAGLYGALGIVAALVGRERTGRGEALDVSLLGGLVSFLGFHATNYFASGAAPPRTGNDHPIAAPYGLFATADGEVAIAPSSDVFYERLMRALGLDEALADPRFATNDLRVANRAAINGVIEGATRARPSAHWIEVLNRAGVPCGPVLGVEEVFEDPQVRHQGLAVTYDQPGGGEVTVLRLPVDFSRGPFRIRRPAPGLGEHTDEILAELGLSPARE</sequence>
<keyword evidence="3" id="KW-1185">Reference proteome</keyword>
<dbReference type="PANTHER" id="PTHR48207">
    <property type="entry name" value="SUCCINATE--HYDROXYMETHYLGLUTARATE COA-TRANSFERASE"/>
    <property type="match status" value="1"/>
</dbReference>
<dbReference type="InterPro" id="IPR023606">
    <property type="entry name" value="CoA-Trfase_III_dom_1_sf"/>
</dbReference>
<dbReference type="RefSeq" id="WP_149816899.1">
    <property type="nucleotide sequence ID" value="NZ_VUOA01000019.1"/>
</dbReference>
<reference evidence="2 3" key="2">
    <citation type="submission" date="2019-09" db="EMBL/GenBank/DDBJ databases">
        <authorList>
            <person name="Jin C."/>
        </authorList>
    </citation>
    <scope>NUCLEOTIDE SEQUENCE [LARGE SCALE GENOMIC DNA]</scope>
    <source>
        <strain evidence="2 3">BN140002</strain>
    </source>
</reference>
<proteinExistence type="predicted"/>
<organism evidence="2 3">
    <name type="scientific">Salinarimonas soli</name>
    <dbReference type="NCBI Taxonomy" id="1638099"/>
    <lineage>
        <taxon>Bacteria</taxon>
        <taxon>Pseudomonadati</taxon>
        <taxon>Pseudomonadota</taxon>
        <taxon>Alphaproteobacteria</taxon>
        <taxon>Hyphomicrobiales</taxon>
        <taxon>Salinarimonadaceae</taxon>
        <taxon>Salinarimonas</taxon>
    </lineage>
</organism>
<dbReference type="InterPro" id="IPR050483">
    <property type="entry name" value="CoA-transferase_III_domain"/>
</dbReference>
<dbReference type="Proteomes" id="UP000323142">
    <property type="component" value="Unassembled WGS sequence"/>
</dbReference>
<dbReference type="Gene3D" id="3.40.50.10540">
    <property type="entry name" value="Crotonobetainyl-coa:carnitine coa-transferase, domain 1"/>
    <property type="match status" value="1"/>
</dbReference>
<dbReference type="GO" id="GO:0008410">
    <property type="term" value="F:CoA-transferase activity"/>
    <property type="evidence" value="ECO:0007669"/>
    <property type="project" value="TreeGrafter"/>
</dbReference>